<evidence type="ECO:0000259" key="14">
    <source>
        <dbReference type="PROSITE" id="PS51103"/>
    </source>
</evidence>
<dbReference type="PROSITE" id="PS51103">
    <property type="entry name" value="PTS_EIIC_TYPE_1"/>
    <property type="match status" value="1"/>
</dbReference>
<dbReference type="Gene3D" id="3.30.1360.60">
    <property type="entry name" value="Glucose permease domain IIB"/>
    <property type="match status" value="1"/>
</dbReference>
<feature type="transmembrane region" description="Helical" evidence="12">
    <location>
        <begin position="183"/>
        <end position="203"/>
    </location>
</feature>
<dbReference type="InterPro" id="IPR050558">
    <property type="entry name" value="PTS_Sugar-Specific_Components"/>
</dbReference>
<dbReference type="InterPro" id="IPR001996">
    <property type="entry name" value="PTS_IIB_1"/>
</dbReference>
<feature type="domain" description="PTS EIIC type-1" evidence="14">
    <location>
        <begin position="113"/>
        <end position="470"/>
    </location>
</feature>
<keyword evidence="2" id="KW-0813">Transport</keyword>
<feature type="domain" description="PTS EIIB type-1" evidence="13">
    <location>
        <begin position="6"/>
        <end position="88"/>
    </location>
</feature>
<dbReference type="GO" id="GO:0015771">
    <property type="term" value="P:trehalose transport"/>
    <property type="evidence" value="ECO:0007669"/>
    <property type="project" value="TreeGrafter"/>
</dbReference>
<keyword evidence="6" id="KW-0598">Phosphotransferase system</keyword>
<dbReference type="EMBL" id="PTJA01000005">
    <property type="protein sequence ID" value="PPK80987.1"/>
    <property type="molecule type" value="Genomic_DNA"/>
</dbReference>
<dbReference type="PROSITE" id="PS51098">
    <property type="entry name" value="PTS_EIIB_TYPE_1"/>
    <property type="match status" value="1"/>
</dbReference>
<dbReference type="SUPFAM" id="SSF55604">
    <property type="entry name" value="Glucose permease domain IIB"/>
    <property type="match status" value="1"/>
</dbReference>
<evidence type="ECO:0000256" key="3">
    <source>
        <dbReference type="ARBA" id="ARBA00022475"/>
    </source>
</evidence>
<dbReference type="GO" id="GO:0016301">
    <property type="term" value="F:kinase activity"/>
    <property type="evidence" value="ECO:0007669"/>
    <property type="project" value="UniProtKB-KW"/>
</dbReference>
<evidence type="ECO:0000256" key="12">
    <source>
        <dbReference type="SAM" id="Phobius"/>
    </source>
</evidence>
<dbReference type="GO" id="GO:0090589">
    <property type="term" value="F:protein-phosphocysteine-trehalose phosphotransferase system transporter activity"/>
    <property type="evidence" value="ECO:0007669"/>
    <property type="project" value="TreeGrafter"/>
</dbReference>
<dbReference type="Pfam" id="PF00367">
    <property type="entry name" value="PTS_EIIB"/>
    <property type="match status" value="1"/>
</dbReference>
<evidence type="ECO:0000256" key="10">
    <source>
        <dbReference type="ARBA" id="ARBA00023136"/>
    </source>
</evidence>
<sequence length="470" mass="50520">MAKNYNALADDIVKGLGGADNITKIFHCATRVRTQLLSMDRADLDALKRNPDILGVVESAGGVQVVVGNDVAKVYDIIINKFNIKENKAESEKLNAPAGDKTEKQGILSMFLNVLSAIIGPAIPLIMCSGLISAILVIMTKLGLSTEGTTYTIIKMFGNAALYFLPVFLAYTSAKKFGCDIMMSVFFGVVFISPTLIGFTSLGTPVHLFGLPVKAVDYSSTVIPVIFTIWVFKYVERFVEKIVPSAIKFVFKPLLCVIIMMPVMLCVTGPVGSYLGDALLAVMGAVNSAAPWATVLVIGSLAPLLVLTGMHLALIPLVMTMFSTVGYDNMLFTAFIGMNFSQFGVALACLFKTKNKNLRTLASSCAITSFLAGVTEPTLYGICVRMKRPLIATWIACVANAVFCAIFSVKVFNFGAPSFFTMPIFMNPDGSMNNFYFAVAAVVITIAVSFAATWILGFDDSVYGEETAAS</sequence>
<evidence type="ECO:0000259" key="13">
    <source>
        <dbReference type="PROSITE" id="PS51098"/>
    </source>
</evidence>
<name>A0A2S6HTA7_9FIRM</name>
<keyword evidence="8" id="KW-0418">Kinase</keyword>
<feature type="transmembrane region" description="Helical" evidence="12">
    <location>
        <begin position="151"/>
        <end position="171"/>
    </location>
</feature>
<feature type="transmembrane region" description="Helical" evidence="12">
    <location>
        <begin position="111"/>
        <end position="139"/>
    </location>
</feature>
<protein>
    <submittedName>
        <fullName evidence="15">PTS system beta-glucosides-specific IIC component</fullName>
    </submittedName>
</protein>
<feature type="active site" description="Phosphocysteine intermediate; for EIIB activity" evidence="11">
    <location>
        <position position="28"/>
    </location>
</feature>
<evidence type="ECO:0000256" key="5">
    <source>
        <dbReference type="ARBA" id="ARBA00022679"/>
    </source>
</evidence>
<evidence type="ECO:0000313" key="15">
    <source>
        <dbReference type="EMBL" id="PPK80987.1"/>
    </source>
</evidence>
<dbReference type="InterPro" id="IPR003352">
    <property type="entry name" value="PTS_EIIC"/>
</dbReference>
<dbReference type="GO" id="GO:0005886">
    <property type="term" value="C:plasma membrane"/>
    <property type="evidence" value="ECO:0007669"/>
    <property type="project" value="UniProtKB-SubCell"/>
</dbReference>
<feature type="transmembrane region" description="Helical" evidence="12">
    <location>
        <begin position="253"/>
        <end position="272"/>
    </location>
</feature>
<feature type="transmembrane region" description="Helical" evidence="12">
    <location>
        <begin position="391"/>
        <end position="415"/>
    </location>
</feature>
<keyword evidence="10 12" id="KW-0472">Membrane</keyword>
<organism evidence="15 16">
    <name type="scientific">Lacrimispora xylanisolvens</name>
    <dbReference type="NCBI Taxonomy" id="384636"/>
    <lineage>
        <taxon>Bacteria</taxon>
        <taxon>Bacillati</taxon>
        <taxon>Bacillota</taxon>
        <taxon>Clostridia</taxon>
        <taxon>Lachnospirales</taxon>
        <taxon>Lachnospiraceae</taxon>
        <taxon>Lacrimispora</taxon>
    </lineage>
</organism>
<dbReference type="GO" id="GO:0008982">
    <property type="term" value="F:protein-N(PI)-phosphohistidine-sugar phosphotransferase activity"/>
    <property type="evidence" value="ECO:0007669"/>
    <property type="project" value="InterPro"/>
</dbReference>
<dbReference type="RefSeq" id="WP_170072337.1">
    <property type="nucleotide sequence ID" value="NZ_PTJA01000005.1"/>
</dbReference>
<keyword evidence="3" id="KW-1003">Cell membrane</keyword>
<dbReference type="InterPro" id="IPR036878">
    <property type="entry name" value="Glu_permease_IIB"/>
</dbReference>
<feature type="transmembrane region" description="Helical" evidence="12">
    <location>
        <begin position="331"/>
        <end position="351"/>
    </location>
</feature>
<dbReference type="AlphaFoldDB" id="A0A2S6HTA7"/>
<accession>A0A2S6HTA7</accession>
<evidence type="ECO:0000256" key="4">
    <source>
        <dbReference type="ARBA" id="ARBA00022597"/>
    </source>
</evidence>
<dbReference type="CDD" id="cd00212">
    <property type="entry name" value="PTS_IIB_glc"/>
    <property type="match status" value="1"/>
</dbReference>
<keyword evidence="4" id="KW-0762">Sugar transport</keyword>
<dbReference type="Pfam" id="PF02378">
    <property type="entry name" value="PTS_EIIC"/>
    <property type="match status" value="1"/>
</dbReference>
<dbReference type="PANTHER" id="PTHR30175:SF1">
    <property type="entry name" value="PTS SYSTEM ARBUTIN-, CELLOBIOSE-, AND SALICIN-SPECIFIC EIIBC COMPONENT-RELATED"/>
    <property type="match status" value="1"/>
</dbReference>
<comment type="caution">
    <text evidence="15">The sequence shown here is derived from an EMBL/GenBank/DDBJ whole genome shotgun (WGS) entry which is preliminary data.</text>
</comment>
<keyword evidence="9 12" id="KW-1133">Transmembrane helix</keyword>
<proteinExistence type="predicted"/>
<evidence type="ECO:0000256" key="2">
    <source>
        <dbReference type="ARBA" id="ARBA00022448"/>
    </source>
</evidence>
<feature type="transmembrane region" description="Helical" evidence="12">
    <location>
        <begin position="304"/>
        <end position="325"/>
    </location>
</feature>
<evidence type="ECO:0000256" key="1">
    <source>
        <dbReference type="ARBA" id="ARBA00004651"/>
    </source>
</evidence>
<feature type="transmembrane region" description="Helical" evidence="12">
    <location>
        <begin position="215"/>
        <end position="232"/>
    </location>
</feature>
<dbReference type="GO" id="GO:0009401">
    <property type="term" value="P:phosphoenolpyruvate-dependent sugar phosphotransferase system"/>
    <property type="evidence" value="ECO:0007669"/>
    <property type="project" value="UniProtKB-KW"/>
</dbReference>
<dbReference type="PANTHER" id="PTHR30175">
    <property type="entry name" value="PHOSPHOTRANSFERASE SYSTEM TRANSPORT PROTEIN"/>
    <property type="match status" value="1"/>
</dbReference>
<dbReference type="InterPro" id="IPR018113">
    <property type="entry name" value="PTrfase_EIIB_Cys"/>
</dbReference>
<evidence type="ECO:0000256" key="11">
    <source>
        <dbReference type="PROSITE-ProRule" id="PRU00421"/>
    </source>
</evidence>
<evidence type="ECO:0000256" key="6">
    <source>
        <dbReference type="ARBA" id="ARBA00022683"/>
    </source>
</evidence>
<evidence type="ECO:0000256" key="7">
    <source>
        <dbReference type="ARBA" id="ARBA00022692"/>
    </source>
</evidence>
<gene>
    <name evidence="15" type="ORF">BXY41_105206</name>
</gene>
<evidence type="ECO:0000256" key="8">
    <source>
        <dbReference type="ARBA" id="ARBA00022777"/>
    </source>
</evidence>
<keyword evidence="7 12" id="KW-0812">Transmembrane</keyword>
<evidence type="ECO:0000256" key="9">
    <source>
        <dbReference type="ARBA" id="ARBA00022989"/>
    </source>
</evidence>
<comment type="subcellular location">
    <subcellularLocation>
        <location evidence="1">Cell membrane</location>
        <topology evidence="1">Multi-pass membrane protein</topology>
    </subcellularLocation>
</comment>
<keyword evidence="5" id="KW-0808">Transferase</keyword>
<feature type="transmembrane region" description="Helical" evidence="12">
    <location>
        <begin position="278"/>
        <end position="297"/>
    </location>
</feature>
<evidence type="ECO:0000313" key="16">
    <source>
        <dbReference type="Proteomes" id="UP000237749"/>
    </source>
</evidence>
<dbReference type="InterPro" id="IPR013013">
    <property type="entry name" value="PTS_EIIC_1"/>
</dbReference>
<reference evidence="15 16" key="1">
    <citation type="submission" date="2018-02" db="EMBL/GenBank/DDBJ databases">
        <title>Genomic Encyclopedia of Archaeal and Bacterial Type Strains, Phase II (KMG-II): from individual species to whole genera.</title>
        <authorList>
            <person name="Goeker M."/>
        </authorList>
    </citation>
    <scope>NUCLEOTIDE SEQUENCE [LARGE SCALE GENOMIC DNA]</scope>
    <source>
        <strain evidence="15 16">DSM 3808</strain>
    </source>
</reference>
<dbReference type="Proteomes" id="UP000237749">
    <property type="component" value="Unassembled WGS sequence"/>
</dbReference>
<keyword evidence="16" id="KW-1185">Reference proteome</keyword>
<feature type="transmembrane region" description="Helical" evidence="12">
    <location>
        <begin position="435"/>
        <end position="456"/>
    </location>
</feature>